<dbReference type="Gene3D" id="1.10.150.20">
    <property type="entry name" value="5' to 3' exonuclease, C-terminal subdomain"/>
    <property type="match status" value="1"/>
</dbReference>
<feature type="domain" description="Helicase ATP-binding" evidence="12">
    <location>
        <begin position="24"/>
        <end position="191"/>
    </location>
</feature>
<organism evidence="14 17">
    <name type="scientific">Thermoproteota archaeon</name>
    <dbReference type="NCBI Taxonomy" id="2056631"/>
    <lineage>
        <taxon>Archaea</taxon>
        <taxon>Thermoproteota</taxon>
    </lineage>
</organism>
<evidence type="ECO:0000256" key="9">
    <source>
        <dbReference type="ARBA" id="ARBA00034617"/>
    </source>
</evidence>
<dbReference type="EMBL" id="QMQX01000061">
    <property type="protein sequence ID" value="RLE52231.1"/>
    <property type="molecule type" value="Genomic_DNA"/>
</dbReference>
<dbReference type="Pfam" id="PF00270">
    <property type="entry name" value="DEAD"/>
    <property type="match status" value="1"/>
</dbReference>
<dbReference type="EMBL" id="QMQV01000011">
    <property type="protein sequence ID" value="RLE50186.1"/>
    <property type="molecule type" value="Genomic_DNA"/>
</dbReference>
<dbReference type="GO" id="GO:0005524">
    <property type="term" value="F:ATP binding"/>
    <property type="evidence" value="ECO:0007669"/>
    <property type="project" value="UniProtKB-UniRule"/>
</dbReference>
<dbReference type="CDD" id="cd18028">
    <property type="entry name" value="DEXHc_archSki2"/>
    <property type="match status" value="1"/>
</dbReference>
<dbReference type="PROSITE" id="PS51194">
    <property type="entry name" value="HELICASE_CTER"/>
    <property type="match status" value="1"/>
</dbReference>
<dbReference type="SMART" id="SM00490">
    <property type="entry name" value="HELICc"/>
    <property type="match status" value="1"/>
</dbReference>
<dbReference type="InterPro" id="IPR014001">
    <property type="entry name" value="Helicase_ATP-bd"/>
</dbReference>
<sequence>MPVKELLMSRGYVTLYPPQEEAIKQGVLEGENVVLAIPTASGKTLVAELCMIKHVLEKGGKALYMVPLRALASEKYEEFKKYEELGIKVAISTGDYDSSDPWLESYDIIVCTNEKADSLLRHNAPWLRKVSIVIADEVHLINEPSRGPTLEAVLARLLQNNPNLQILALSATIRNADEIAKWLKAKLVVSEWRPVTLREGVYAQGEIVFKDGSIVKVDERFGDPAVTLAVDVVKSGGQALIFASSRQSAVSLAKKLQDHIAPLLKQKEKNALREVAEQVLSVGEKTKLSEKLSELIQCGVAFHHAGLHGAHRKIIEDAFRALILKVVCATPTLAAGVNLPARRVIIRDYRRYEPGLGYQAISILEEKQMAGRAGRPRYDKYGEAILVAKNRDEQEFLLEQYVLAEPERIWSKLGTEPALRSHILSTIASGFANTEAGILDFLNYTFYAHQYGSKNLESLALKVIEFLEREDMVERSGQRLYATKLGKRVSELYIDPLSAVIMRDGLSKRPSAIAPIGLLHLICHTPDMPKLYLKRRDLEPLSLFASSNSQVFLVEMPDEFEDPEGYELFLAELKTAMLLNDWIEEVPEDSIIDRYDVGSGDIHAYVETARWLLYSMYELAKVLEIKEVLADIHKLLLRVESGVKEELLPLVQLRGIGRARARALYNAGYRHLEDLRKATVTDLLKVPLIGPETAKSIKEQLGSELTKEELEKVKKASKQLSLFDYTT</sequence>
<protein>
    <recommendedName>
        <fullName evidence="11">ATP-dependent DNA helicase Hel308</fullName>
        <ecNumber evidence="11">5.6.2.4</ecNumber>
    </recommendedName>
    <alternativeName>
        <fullName evidence="11">DNA 3'-5' helicase Hel308</fullName>
    </alternativeName>
</protein>
<dbReference type="GO" id="GO:0016818">
    <property type="term" value="F:hydrolase activity, acting on acid anhydrides, in phosphorus-containing anhydrides"/>
    <property type="evidence" value="ECO:0007669"/>
    <property type="project" value="UniProtKB-UniRule"/>
</dbReference>
<comment type="subunit">
    <text evidence="11">Monomer.</text>
</comment>
<evidence type="ECO:0000256" key="5">
    <source>
        <dbReference type="ARBA" id="ARBA00022840"/>
    </source>
</evidence>
<dbReference type="Pfam" id="PF00271">
    <property type="entry name" value="Helicase_C"/>
    <property type="match status" value="1"/>
</dbReference>
<dbReference type="Proteomes" id="UP000272051">
    <property type="component" value="Unassembled WGS sequence"/>
</dbReference>
<dbReference type="InterPro" id="IPR011545">
    <property type="entry name" value="DEAD/DEAH_box_helicase_dom"/>
</dbReference>
<dbReference type="InterPro" id="IPR001650">
    <property type="entry name" value="Helicase_C-like"/>
</dbReference>
<name>A0A497EST5_9CREN</name>
<dbReference type="Gene3D" id="1.10.3380.30">
    <property type="match status" value="1"/>
</dbReference>
<comment type="catalytic activity">
    <reaction evidence="9 11">
        <text>Couples ATP hydrolysis with the unwinding of duplex DNA by translocating in the 3'-5' direction.</text>
        <dbReference type="EC" id="5.6.2.4"/>
    </reaction>
</comment>
<gene>
    <name evidence="11" type="primary">hel308</name>
    <name evidence="14" type="ORF">DRJ31_02220</name>
    <name evidence="15" type="ORF">DRJ33_04260</name>
</gene>
<dbReference type="CDD" id="cd18795">
    <property type="entry name" value="SF2_C_Ski2"/>
    <property type="match status" value="1"/>
</dbReference>
<keyword evidence="7 11" id="KW-0234">DNA repair</keyword>
<dbReference type="SUPFAM" id="SSF158702">
    <property type="entry name" value="Sec63 N-terminal domain-like"/>
    <property type="match status" value="1"/>
</dbReference>
<dbReference type="Pfam" id="PF14520">
    <property type="entry name" value="HHH_5"/>
    <property type="match status" value="1"/>
</dbReference>
<keyword evidence="4 11" id="KW-0347">Helicase</keyword>
<dbReference type="GO" id="GO:0043138">
    <property type="term" value="F:3'-5' DNA helicase activity"/>
    <property type="evidence" value="ECO:0007669"/>
    <property type="project" value="UniProtKB-UniRule"/>
</dbReference>
<keyword evidence="6 11" id="KW-0238">DNA-binding</keyword>
<comment type="similarity">
    <text evidence="11">Belongs to the helicase family. Hel308 subfamily.</text>
</comment>
<dbReference type="InterPro" id="IPR036390">
    <property type="entry name" value="WH_DNA-bd_sf"/>
</dbReference>
<keyword evidence="3 11" id="KW-0378">Hydrolase</keyword>
<accession>A0A497EST5</accession>
<dbReference type="Proteomes" id="UP000278475">
    <property type="component" value="Unassembled WGS sequence"/>
</dbReference>
<dbReference type="SUPFAM" id="SSF52540">
    <property type="entry name" value="P-loop containing nucleoside triphosphate hydrolases"/>
    <property type="match status" value="1"/>
</dbReference>
<evidence type="ECO:0000256" key="3">
    <source>
        <dbReference type="ARBA" id="ARBA00022801"/>
    </source>
</evidence>
<evidence type="ECO:0000259" key="13">
    <source>
        <dbReference type="PROSITE" id="PS51194"/>
    </source>
</evidence>
<evidence type="ECO:0000313" key="15">
    <source>
        <dbReference type="EMBL" id="RLE52231.1"/>
    </source>
</evidence>
<evidence type="ECO:0000256" key="6">
    <source>
        <dbReference type="ARBA" id="ARBA00023125"/>
    </source>
</evidence>
<keyword evidence="1 11" id="KW-0547">Nucleotide-binding</keyword>
<feature type="binding site" evidence="11">
    <location>
        <position position="19"/>
    </location>
    <ligand>
        <name>ATP</name>
        <dbReference type="ChEBI" id="CHEBI:30616"/>
    </ligand>
</feature>
<keyword evidence="2 11" id="KW-0227">DNA damage</keyword>
<dbReference type="InterPro" id="IPR022965">
    <property type="entry name" value="Helicase_Hel308"/>
</dbReference>
<proteinExistence type="inferred from homology"/>
<dbReference type="EC" id="5.6.2.4" evidence="11"/>
<evidence type="ECO:0000259" key="12">
    <source>
        <dbReference type="PROSITE" id="PS51192"/>
    </source>
</evidence>
<evidence type="ECO:0000256" key="4">
    <source>
        <dbReference type="ARBA" id="ARBA00022806"/>
    </source>
</evidence>
<evidence type="ECO:0000256" key="2">
    <source>
        <dbReference type="ARBA" id="ARBA00022763"/>
    </source>
</evidence>
<dbReference type="PANTHER" id="PTHR47961:SF10">
    <property type="entry name" value="ATP-DEPENDENT DNA HELICASE HEL308"/>
    <property type="match status" value="1"/>
</dbReference>
<dbReference type="Pfam" id="PF21280">
    <property type="entry name" value="Helicase_dom4_arc"/>
    <property type="match status" value="1"/>
</dbReference>
<dbReference type="InterPro" id="IPR003583">
    <property type="entry name" value="Hlx-hairpin-Hlx_DNA-bd_motif"/>
</dbReference>
<dbReference type="Pfam" id="PF20470">
    <property type="entry name" value="HTH_61"/>
    <property type="match status" value="1"/>
</dbReference>
<keyword evidence="8 11" id="KW-0413">Isomerase</keyword>
<dbReference type="PANTHER" id="PTHR47961">
    <property type="entry name" value="DNA POLYMERASE THETA, PUTATIVE (AFU_ORTHOLOGUE AFUA_1G05260)-RELATED"/>
    <property type="match status" value="1"/>
</dbReference>
<evidence type="ECO:0000313" key="14">
    <source>
        <dbReference type="EMBL" id="RLE50186.1"/>
    </source>
</evidence>
<keyword evidence="5 11" id="KW-0067">ATP-binding</keyword>
<dbReference type="AlphaFoldDB" id="A0A497EST5"/>
<dbReference type="InterPro" id="IPR050474">
    <property type="entry name" value="Hel308_SKI2-like"/>
</dbReference>
<dbReference type="InterPro" id="IPR027417">
    <property type="entry name" value="P-loop_NTPase"/>
</dbReference>
<dbReference type="SMART" id="SM00487">
    <property type="entry name" value="DEXDc"/>
    <property type="match status" value="1"/>
</dbReference>
<dbReference type="HAMAP" id="MF_00442">
    <property type="entry name" value="Helicase_Hel308"/>
    <property type="match status" value="1"/>
</dbReference>
<dbReference type="PROSITE" id="PS51192">
    <property type="entry name" value="HELICASE_ATP_BIND_1"/>
    <property type="match status" value="1"/>
</dbReference>
<evidence type="ECO:0000256" key="7">
    <source>
        <dbReference type="ARBA" id="ARBA00023204"/>
    </source>
</evidence>
<dbReference type="GO" id="GO:0003677">
    <property type="term" value="F:DNA binding"/>
    <property type="evidence" value="ECO:0007669"/>
    <property type="project" value="UniProtKB-UniRule"/>
</dbReference>
<dbReference type="InterPro" id="IPR046931">
    <property type="entry name" value="HTH_61"/>
</dbReference>
<feature type="domain" description="Helicase C-terminal" evidence="13">
    <location>
        <begin position="225"/>
        <end position="427"/>
    </location>
</feature>
<evidence type="ECO:0000256" key="10">
    <source>
        <dbReference type="ARBA" id="ARBA00048988"/>
    </source>
</evidence>
<dbReference type="Gene3D" id="3.40.50.300">
    <property type="entry name" value="P-loop containing nucleotide triphosphate hydrolases"/>
    <property type="match status" value="2"/>
</dbReference>
<evidence type="ECO:0000313" key="17">
    <source>
        <dbReference type="Proteomes" id="UP000278475"/>
    </source>
</evidence>
<evidence type="ECO:0000256" key="11">
    <source>
        <dbReference type="HAMAP-Rule" id="MF_00442"/>
    </source>
</evidence>
<evidence type="ECO:0000256" key="1">
    <source>
        <dbReference type="ARBA" id="ARBA00022741"/>
    </source>
</evidence>
<dbReference type="InterPro" id="IPR048772">
    <property type="entry name" value="Hel308-like_dom4"/>
</dbReference>
<reference evidence="16 17" key="1">
    <citation type="submission" date="2018-06" db="EMBL/GenBank/DDBJ databases">
        <title>Extensive metabolic versatility and redundancy in microbially diverse, dynamic hydrothermal sediments.</title>
        <authorList>
            <person name="Dombrowski N."/>
            <person name="Teske A."/>
            <person name="Baker B.J."/>
        </authorList>
    </citation>
    <scope>NUCLEOTIDE SEQUENCE [LARGE SCALE GENOMIC DNA]</scope>
    <source>
        <strain evidence="15">B34_G17</strain>
        <strain evidence="14">B66_G16</strain>
    </source>
</reference>
<comment type="function">
    <text evidence="11">DNA-dependent ATPase and 3'-5' DNA helicase that may be involved in repair of stalled replication forks.</text>
</comment>
<evidence type="ECO:0000313" key="16">
    <source>
        <dbReference type="Proteomes" id="UP000272051"/>
    </source>
</evidence>
<dbReference type="GO" id="GO:0006281">
    <property type="term" value="P:DNA repair"/>
    <property type="evidence" value="ECO:0007669"/>
    <property type="project" value="UniProtKB-UniRule"/>
</dbReference>
<dbReference type="NCBIfam" id="NF002654">
    <property type="entry name" value="PRK02362.1"/>
    <property type="match status" value="1"/>
</dbReference>
<comment type="catalytic activity">
    <reaction evidence="10 11">
        <text>ATP + H2O = ADP + phosphate + H(+)</text>
        <dbReference type="Rhea" id="RHEA:13065"/>
        <dbReference type="ChEBI" id="CHEBI:15377"/>
        <dbReference type="ChEBI" id="CHEBI:15378"/>
        <dbReference type="ChEBI" id="CHEBI:30616"/>
        <dbReference type="ChEBI" id="CHEBI:43474"/>
        <dbReference type="ChEBI" id="CHEBI:456216"/>
        <dbReference type="EC" id="5.6.2.4"/>
    </reaction>
</comment>
<dbReference type="SUPFAM" id="SSF46785">
    <property type="entry name" value="Winged helix' DNA-binding domain"/>
    <property type="match status" value="1"/>
</dbReference>
<evidence type="ECO:0000256" key="8">
    <source>
        <dbReference type="ARBA" id="ARBA00023235"/>
    </source>
</evidence>
<dbReference type="SMART" id="SM00278">
    <property type="entry name" value="HhH1"/>
    <property type="match status" value="2"/>
</dbReference>
<comment type="caution">
    <text evidence="14">The sequence shown here is derived from an EMBL/GenBank/DDBJ whole genome shotgun (WGS) entry which is preliminary data.</text>
</comment>